<dbReference type="SUPFAM" id="SSF51905">
    <property type="entry name" value="FAD/NAD(P)-binding domain"/>
    <property type="match status" value="1"/>
</dbReference>
<dbReference type="InterPro" id="IPR050641">
    <property type="entry name" value="RIFMO-like"/>
</dbReference>
<feature type="domain" description="FAD-binding" evidence="4">
    <location>
        <begin position="7"/>
        <end position="35"/>
    </location>
</feature>
<dbReference type="EMBL" id="VLLP01000001">
    <property type="protein sequence ID" value="TWJ30034.1"/>
    <property type="molecule type" value="Genomic_DNA"/>
</dbReference>
<dbReference type="PANTHER" id="PTHR43004:SF19">
    <property type="entry name" value="BINDING MONOOXYGENASE, PUTATIVE (JCVI)-RELATED"/>
    <property type="match status" value="1"/>
</dbReference>
<organism evidence="5 6">
    <name type="scientific">Micromonospora sagamiensis</name>
    <dbReference type="NCBI Taxonomy" id="47875"/>
    <lineage>
        <taxon>Bacteria</taxon>
        <taxon>Bacillati</taxon>
        <taxon>Actinomycetota</taxon>
        <taxon>Actinomycetes</taxon>
        <taxon>Micromonosporales</taxon>
        <taxon>Micromonosporaceae</taxon>
        <taxon>Micromonospora</taxon>
    </lineage>
</organism>
<dbReference type="Gene3D" id="3.40.30.120">
    <property type="match status" value="1"/>
</dbReference>
<dbReference type="RefSeq" id="WP_145818836.1">
    <property type="nucleotide sequence ID" value="NZ_AP023438.1"/>
</dbReference>
<dbReference type="GO" id="GO:0016709">
    <property type="term" value="F:oxidoreductase activity, acting on paired donors, with incorporation or reduction of molecular oxygen, NAD(P)H as one donor, and incorporation of one atom of oxygen"/>
    <property type="evidence" value="ECO:0007669"/>
    <property type="project" value="UniProtKB-ARBA"/>
</dbReference>
<name>A0A562WKH5_9ACTN</name>
<keyword evidence="3" id="KW-0274">FAD</keyword>
<keyword evidence="2" id="KW-0285">Flavoprotein</keyword>
<proteinExistence type="predicted"/>
<protein>
    <submittedName>
        <fullName evidence="5">FAD binding domain-containing protein</fullName>
    </submittedName>
</protein>
<dbReference type="GO" id="GO:0071949">
    <property type="term" value="F:FAD binding"/>
    <property type="evidence" value="ECO:0007669"/>
    <property type="project" value="InterPro"/>
</dbReference>
<comment type="cofactor">
    <cofactor evidence="1">
        <name>FAD</name>
        <dbReference type="ChEBI" id="CHEBI:57692"/>
    </cofactor>
</comment>
<accession>A0A562WKH5</accession>
<dbReference type="AlphaFoldDB" id="A0A562WKH5"/>
<evidence type="ECO:0000259" key="4">
    <source>
        <dbReference type="Pfam" id="PF01494"/>
    </source>
</evidence>
<dbReference type="Gene3D" id="3.50.50.60">
    <property type="entry name" value="FAD/NAD(P)-binding domain"/>
    <property type="match status" value="3"/>
</dbReference>
<keyword evidence="6" id="KW-1185">Reference proteome</keyword>
<evidence type="ECO:0000256" key="3">
    <source>
        <dbReference type="ARBA" id="ARBA00022827"/>
    </source>
</evidence>
<dbReference type="Pfam" id="PF01494">
    <property type="entry name" value="FAD_binding_3"/>
    <property type="match status" value="2"/>
</dbReference>
<sequence length="306" mass="32436">MTSRRHRTDVLVVGTGPVGLTLEAELARYGVDATVAGPEGRWHDLSCRVDAVRPYDDRVEARLVDPRDGAVTVVTAGWLVACDGAAAPLRPTPRPADGGHPAPGAGRVFRCGVDRPGAGGHEGVGDAVNLGWKLAATLRGWAGAVLLDSYHEERRPAATDGPVGHRYRSSIVADDEADAPPDPFDEALPGMPAPPVPLAARVTVHDVVRQGFALLRLADPWSPRADVPNPPGVPALRAAFAAAGVPFAVHDYRDPVVAHRYRQPFVLLRPDGYVAWRGWRPPADPVALVDLIRGATPRPAPVPVSV</sequence>
<dbReference type="InterPro" id="IPR002938">
    <property type="entry name" value="FAD-bd"/>
</dbReference>
<gene>
    <name evidence="5" type="ORF">JD81_03570</name>
</gene>
<reference evidence="5 6" key="1">
    <citation type="submission" date="2019-07" db="EMBL/GenBank/DDBJ databases">
        <title>R&amp;d 2014.</title>
        <authorList>
            <person name="Klenk H.-P."/>
        </authorList>
    </citation>
    <scope>NUCLEOTIDE SEQUENCE [LARGE SCALE GENOMIC DNA]</scope>
    <source>
        <strain evidence="5 6">DSM 43912</strain>
    </source>
</reference>
<evidence type="ECO:0000256" key="1">
    <source>
        <dbReference type="ARBA" id="ARBA00001974"/>
    </source>
</evidence>
<dbReference type="OrthoDB" id="3316391at2"/>
<dbReference type="PANTHER" id="PTHR43004">
    <property type="entry name" value="TRK SYSTEM POTASSIUM UPTAKE PROTEIN"/>
    <property type="match status" value="1"/>
</dbReference>
<dbReference type="Proteomes" id="UP000319728">
    <property type="component" value="Unassembled WGS sequence"/>
</dbReference>
<comment type="caution">
    <text evidence="5">The sequence shown here is derived from an EMBL/GenBank/DDBJ whole genome shotgun (WGS) entry which is preliminary data.</text>
</comment>
<evidence type="ECO:0000256" key="2">
    <source>
        <dbReference type="ARBA" id="ARBA00022630"/>
    </source>
</evidence>
<dbReference type="InterPro" id="IPR036188">
    <property type="entry name" value="FAD/NAD-bd_sf"/>
</dbReference>
<evidence type="ECO:0000313" key="5">
    <source>
        <dbReference type="EMBL" id="TWJ30034.1"/>
    </source>
</evidence>
<feature type="domain" description="FAD-binding" evidence="4">
    <location>
        <begin position="117"/>
        <end position="159"/>
    </location>
</feature>
<dbReference type="Pfam" id="PF21274">
    <property type="entry name" value="Rng_hyd_C"/>
    <property type="match status" value="1"/>
</dbReference>
<evidence type="ECO:0000313" key="6">
    <source>
        <dbReference type="Proteomes" id="UP000319728"/>
    </source>
</evidence>